<geneLocation type="plasmid" evidence="2 3">
    <name>unnamed</name>
</geneLocation>
<dbReference type="InterPro" id="IPR036182">
    <property type="entry name" value="PCuAC_sf"/>
</dbReference>
<organism evidence="2 3">
    <name type="scientific">Salinivibrio proteolyticus</name>
    <dbReference type="NCBI Taxonomy" id="334715"/>
    <lineage>
        <taxon>Bacteria</taxon>
        <taxon>Pseudomonadati</taxon>
        <taxon>Pseudomonadota</taxon>
        <taxon>Gammaproteobacteria</taxon>
        <taxon>Vibrionales</taxon>
        <taxon>Vibrionaceae</taxon>
        <taxon>Salinivibrio</taxon>
    </lineage>
</organism>
<evidence type="ECO:0000313" key="2">
    <source>
        <dbReference type="EMBL" id="WBA16767.1"/>
    </source>
</evidence>
<evidence type="ECO:0000256" key="1">
    <source>
        <dbReference type="SAM" id="SignalP"/>
    </source>
</evidence>
<evidence type="ECO:0000313" key="3">
    <source>
        <dbReference type="Proteomes" id="UP001164676"/>
    </source>
</evidence>
<dbReference type="EMBL" id="CP114585">
    <property type="protein sequence ID" value="WBA16767.1"/>
    <property type="molecule type" value="Genomic_DNA"/>
</dbReference>
<dbReference type="PANTHER" id="PTHR36302">
    <property type="entry name" value="BLR7088 PROTEIN"/>
    <property type="match status" value="1"/>
</dbReference>
<dbReference type="InterPro" id="IPR007410">
    <property type="entry name" value="LpqE-like"/>
</dbReference>
<dbReference type="Gene3D" id="2.60.40.1890">
    <property type="entry name" value="PCu(A)C copper chaperone"/>
    <property type="match status" value="1"/>
</dbReference>
<keyword evidence="2" id="KW-0614">Plasmid</keyword>
<dbReference type="Pfam" id="PF04314">
    <property type="entry name" value="PCuAC"/>
    <property type="match status" value="1"/>
</dbReference>
<feature type="chain" id="PRO_5047351833" evidence="1">
    <location>
        <begin position="22"/>
        <end position="158"/>
    </location>
</feature>
<accession>A0ABY7LJG4</accession>
<sequence length="158" mass="17231">MSFFRLFISAIALFTASFSHAHGEFFIHDAYARASAPGAPNSAAFMVLDNQSDVLKRVVSAQTPAAKRVELHEHAMADGMMKMRQIPQILVPSGEQVVLQPGGLHVMLFDLVKPLKVGEQISLTLTTADGHSLTKQIPVKSVMGGMQHHSDEGNHHHQ</sequence>
<dbReference type="PANTHER" id="PTHR36302:SF1">
    <property type="entry name" value="COPPER CHAPERONE PCU(A)C"/>
    <property type="match status" value="1"/>
</dbReference>
<feature type="signal peptide" evidence="1">
    <location>
        <begin position="1"/>
        <end position="21"/>
    </location>
</feature>
<reference evidence="2" key="1">
    <citation type="submission" date="2022-09" db="EMBL/GenBank/DDBJ databases">
        <authorList>
            <person name="Li Z.-J."/>
        </authorList>
    </citation>
    <scope>NUCLEOTIDE SEQUENCE</scope>
    <source>
        <strain evidence="2">TGB10</strain>
        <plasmid evidence="2">unnamed</plasmid>
    </source>
</reference>
<keyword evidence="1" id="KW-0732">Signal</keyword>
<name>A0ABY7LJG4_9GAMM</name>
<proteinExistence type="predicted"/>
<dbReference type="Proteomes" id="UP001164676">
    <property type="component" value="Plasmid unnamed"/>
</dbReference>
<protein>
    <submittedName>
        <fullName evidence="2">Copper chaperone PCu(A)C</fullName>
    </submittedName>
</protein>
<dbReference type="InterPro" id="IPR058248">
    <property type="entry name" value="Lxx211020-like"/>
</dbReference>
<keyword evidence="3" id="KW-1185">Reference proteome</keyword>
<dbReference type="SUPFAM" id="SSF110087">
    <property type="entry name" value="DR1885-like metal-binding protein"/>
    <property type="match status" value="1"/>
</dbReference>
<dbReference type="RefSeq" id="WP_069590381.1">
    <property type="nucleotide sequence ID" value="NZ_CP114585.1"/>
</dbReference>
<gene>
    <name evidence="2" type="ORF">N7E60_15445</name>
</gene>